<feature type="region of interest" description="Disordered" evidence="1">
    <location>
        <begin position="177"/>
        <end position="198"/>
    </location>
</feature>
<evidence type="ECO:0000313" key="3">
    <source>
        <dbReference type="EMBL" id="SNX33865.1"/>
    </source>
</evidence>
<dbReference type="EMBL" id="HAHF01000109">
    <property type="protein sequence ID" value="SNX33865.1"/>
    <property type="molecule type" value="Transcribed_RNA"/>
</dbReference>
<accession>A0A4Q8K2U7</accession>
<evidence type="ECO:0000256" key="2">
    <source>
        <dbReference type="SAM" id="SignalP"/>
    </source>
</evidence>
<proteinExistence type="predicted"/>
<reference evidence="3" key="2">
    <citation type="submission" date="2019-05" db="EMBL/GenBank/DDBJ databases">
        <title>Unravelling the molecular evolution of spider venoms.</title>
        <authorList>
            <person name="Pineda S."/>
        </authorList>
    </citation>
    <scope>NUCLEOTIDE SEQUENCE</scope>
</reference>
<organism evidence="3">
    <name type="scientific">Nephila sp. SGP-2016</name>
    <dbReference type="NCBI Taxonomy" id="1905176"/>
    <lineage>
        <taxon>Eukaryota</taxon>
        <taxon>Metazoa</taxon>
        <taxon>Ecdysozoa</taxon>
        <taxon>Arthropoda</taxon>
        <taxon>Chelicerata</taxon>
        <taxon>Arachnida</taxon>
        <taxon>Araneae</taxon>
        <taxon>Araneomorphae</taxon>
        <taxon>Entelegynae</taxon>
        <taxon>Araneoidea</taxon>
        <taxon>Nephilidae</taxon>
        <taxon>Nephila</taxon>
    </lineage>
</organism>
<protein>
    <submittedName>
        <fullName evidence="3">U29-Nephitoxin-Nsp1f_1</fullName>
    </submittedName>
</protein>
<evidence type="ECO:0000256" key="1">
    <source>
        <dbReference type="SAM" id="MobiDB-lite"/>
    </source>
</evidence>
<name>A0A4Q8K2U7_9ARAC</name>
<feature type="chain" id="PRO_5020483252" evidence="2">
    <location>
        <begin position="19"/>
        <end position="198"/>
    </location>
</feature>
<sequence>MLEYCIVSIAVLISSTSAAPLFQNGEYIVPNDTAQCANDLIDWCNGLNFPKKGEGVSIVSITISEPDGYCRYFCLSDAEAANCTKDGSPWISCSNDHQFFYKGKPLTKDSQDGADDEICKAADRAFNDLFVENLTANNTTMSFINNGLESFFREFHQQMKALQDIFDNLGFPFGTGGSRSFNSEGNDYETGVDQIEKE</sequence>
<reference evidence="3" key="1">
    <citation type="submission" date="2017-05" db="EMBL/GenBank/DDBJ databases">
        <authorList>
            <person name="QRISCLOUD D."/>
        </authorList>
    </citation>
    <scope>NUCLEOTIDE SEQUENCE</scope>
</reference>
<keyword evidence="2" id="KW-0732">Signal</keyword>
<feature type="signal peptide" evidence="2">
    <location>
        <begin position="1"/>
        <end position="18"/>
    </location>
</feature>
<dbReference type="AlphaFoldDB" id="A0A4Q8K2U7"/>